<evidence type="ECO:0000313" key="2">
    <source>
        <dbReference type="Proteomes" id="UP000231456"/>
    </source>
</evidence>
<dbReference type="EMBL" id="PFRH01000154">
    <property type="protein sequence ID" value="PJC52000.1"/>
    <property type="molecule type" value="Genomic_DNA"/>
</dbReference>
<name>A0A2M8F8E0_9BACT</name>
<reference evidence="2" key="1">
    <citation type="submission" date="2017-09" db="EMBL/GenBank/DDBJ databases">
        <title>Depth-based differentiation of microbial function through sediment-hosted aquifers and enrichment of novel symbionts in the deep terrestrial subsurface.</title>
        <authorList>
            <person name="Probst A.J."/>
            <person name="Ladd B."/>
            <person name="Jarett J.K."/>
            <person name="Geller-Mcgrath D.E."/>
            <person name="Sieber C.M.K."/>
            <person name="Emerson J.B."/>
            <person name="Anantharaman K."/>
            <person name="Thomas B.C."/>
            <person name="Malmstrom R."/>
            <person name="Stieglmeier M."/>
            <person name="Klingl A."/>
            <person name="Woyke T."/>
            <person name="Ryan C.M."/>
            <person name="Banfield J.F."/>
        </authorList>
    </citation>
    <scope>NUCLEOTIDE SEQUENCE [LARGE SCALE GENOMIC DNA]</scope>
</reference>
<dbReference type="Proteomes" id="UP000231456">
    <property type="component" value="Unassembled WGS sequence"/>
</dbReference>
<dbReference type="AlphaFoldDB" id="A0A2M8F8E0"/>
<evidence type="ECO:0000313" key="1">
    <source>
        <dbReference type="EMBL" id="PJC52000.1"/>
    </source>
</evidence>
<protein>
    <submittedName>
        <fullName evidence="1">Uncharacterized protein</fullName>
    </submittedName>
</protein>
<comment type="caution">
    <text evidence="1">The sequence shown here is derived from an EMBL/GenBank/DDBJ whole genome shotgun (WGS) entry which is preliminary data.</text>
</comment>
<gene>
    <name evidence="1" type="ORF">CO030_05200</name>
</gene>
<accession>A0A2M8F8E0</accession>
<proteinExistence type="predicted"/>
<organism evidence="1 2">
    <name type="scientific">Candidatus Magasanikbacteria bacterium CG_4_9_14_0_2_um_filter_42_11</name>
    <dbReference type="NCBI Taxonomy" id="1974643"/>
    <lineage>
        <taxon>Bacteria</taxon>
        <taxon>Candidatus Magasanikiibacteriota</taxon>
    </lineage>
</organism>
<sequence>MGIQVEFNPDLALRHISEYDAGRRKEAECIPASLQKGNTYSFLKQGQRNYWLEGEIPLLQTKGNGDLSLPLASIQITEATHIMKENVLWTQGIYLVKEVFEDATVHFNGFAKIDPQEAINK</sequence>